<protein>
    <recommendedName>
        <fullName evidence="7">ABC transporter substrate-binding protein</fullName>
    </recommendedName>
</protein>
<dbReference type="AlphaFoldDB" id="A0A089LJM4"/>
<dbReference type="GO" id="GO:0042956">
    <property type="term" value="P:maltodextrin transmembrane transport"/>
    <property type="evidence" value="ECO:0007669"/>
    <property type="project" value="TreeGrafter"/>
</dbReference>
<dbReference type="KEGG" id="pbd:PBOR_22220"/>
<dbReference type="CDD" id="cd14748">
    <property type="entry name" value="PBP2_UgpB"/>
    <property type="match status" value="1"/>
</dbReference>
<dbReference type="GO" id="GO:1901982">
    <property type="term" value="F:maltose binding"/>
    <property type="evidence" value="ECO:0007669"/>
    <property type="project" value="TreeGrafter"/>
</dbReference>
<proteinExistence type="inferred from homology"/>
<dbReference type="Pfam" id="PF13416">
    <property type="entry name" value="SBP_bac_8"/>
    <property type="match status" value="1"/>
</dbReference>
<reference evidence="5" key="1">
    <citation type="submission" date="2014-08" db="EMBL/GenBank/DDBJ databases">
        <title>Comparative genomics of the Paenibacillus odorifer group.</title>
        <authorList>
            <person name="den Bakker H.C."/>
            <person name="Tsai Y.-C.Y.-C."/>
            <person name="Martin N."/>
            <person name="Korlach J."/>
            <person name="Wiedmann M."/>
        </authorList>
    </citation>
    <scope>NUCLEOTIDE SEQUENCE [LARGE SCALE GENOMIC DNA]</scope>
    <source>
        <strain evidence="5">DSM 13188</strain>
    </source>
</reference>
<evidence type="ECO:0000313" key="5">
    <source>
        <dbReference type="EMBL" id="AIQ59358.1"/>
    </source>
</evidence>
<evidence type="ECO:0008006" key="7">
    <source>
        <dbReference type="Google" id="ProtNLM"/>
    </source>
</evidence>
<dbReference type="GO" id="GO:0015768">
    <property type="term" value="P:maltose transport"/>
    <property type="evidence" value="ECO:0007669"/>
    <property type="project" value="TreeGrafter"/>
</dbReference>
<evidence type="ECO:0000313" key="6">
    <source>
        <dbReference type="Proteomes" id="UP000029518"/>
    </source>
</evidence>
<keyword evidence="2" id="KW-0813">Transport</keyword>
<evidence type="ECO:0000256" key="2">
    <source>
        <dbReference type="ARBA" id="ARBA00022448"/>
    </source>
</evidence>
<gene>
    <name evidence="5" type="ORF">PBOR_22220</name>
</gene>
<dbReference type="SUPFAM" id="SSF53850">
    <property type="entry name" value="Periplasmic binding protein-like II"/>
    <property type="match status" value="1"/>
</dbReference>
<dbReference type="Proteomes" id="UP000029518">
    <property type="component" value="Chromosome"/>
</dbReference>
<dbReference type="HOGENOM" id="CLU_031285_10_0_9"/>
<comment type="similarity">
    <text evidence="1">Belongs to the bacterial solute-binding protein 1 family.</text>
</comment>
<feature type="region of interest" description="Disordered" evidence="4">
    <location>
        <begin position="28"/>
        <end position="50"/>
    </location>
</feature>
<accession>A0A089LJM4</accession>
<dbReference type="RefSeq" id="WP_042215162.1">
    <property type="nucleotide sequence ID" value="NZ_CP009285.1"/>
</dbReference>
<sequence length="437" mass="47961">MRMNKKFASLVSAGLTLALILPGCSSGNKENGEPAKAANEPAKTESAGGSPVEISFWNMFGGGEGEFVDQIIKGFNDSQKEVTVKQLRLESNEYYAKLSTALSSSKGPDVAIAHVDRISPFVKAQQIVPVDELASKAGFDLKEISDSNMQSVSYEGKPYAVPLDTHFHMFYYNKDILQKADLLNEDGTPKLGDMTPAGFEQTLADIQAKVPDVQAMAVNTPYFQEPFLNLYYEAGGDILNSDMTKASINNPQALDVLKFYLDVFNNKYADLNDKTPWDTFHNGKAAFWFGGVWEAGLLLGDESLHIGAMPLPPIFGSQTHWASSHTLVIPSYVTPEKQEAAAKFMKYFSEIGGETWGQAGHVPANSKVTTSDAYKSLPYRSEFIEAQKTVKFAPPTDKYTTIITTISEELQNIIFGSESPEDGLAKLEKQINEVLEN</sequence>
<dbReference type="PANTHER" id="PTHR30061:SF50">
    <property type="entry name" value="MALTOSE_MALTODEXTRIN-BINDING PERIPLASMIC PROTEIN"/>
    <property type="match status" value="1"/>
</dbReference>
<name>A0A089LJM4_PAEBO</name>
<dbReference type="EMBL" id="CP009285">
    <property type="protein sequence ID" value="AIQ59358.1"/>
    <property type="molecule type" value="Genomic_DNA"/>
</dbReference>
<organism evidence="5 6">
    <name type="scientific">Paenibacillus borealis</name>
    <dbReference type="NCBI Taxonomy" id="160799"/>
    <lineage>
        <taxon>Bacteria</taxon>
        <taxon>Bacillati</taxon>
        <taxon>Bacillota</taxon>
        <taxon>Bacilli</taxon>
        <taxon>Bacillales</taxon>
        <taxon>Paenibacillaceae</taxon>
        <taxon>Paenibacillus</taxon>
    </lineage>
</organism>
<dbReference type="Gene3D" id="3.40.190.10">
    <property type="entry name" value="Periplasmic binding protein-like II"/>
    <property type="match status" value="1"/>
</dbReference>
<dbReference type="OrthoDB" id="9768630at2"/>
<dbReference type="InterPro" id="IPR006059">
    <property type="entry name" value="SBP"/>
</dbReference>
<evidence type="ECO:0000256" key="1">
    <source>
        <dbReference type="ARBA" id="ARBA00008520"/>
    </source>
</evidence>
<dbReference type="PANTHER" id="PTHR30061">
    <property type="entry name" value="MALTOSE-BINDING PERIPLASMIC PROTEIN"/>
    <property type="match status" value="1"/>
</dbReference>
<dbReference type="GO" id="GO:0055052">
    <property type="term" value="C:ATP-binding cassette (ABC) transporter complex, substrate-binding subunit-containing"/>
    <property type="evidence" value="ECO:0007669"/>
    <property type="project" value="TreeGrafter"/>
</dbReference>
<evidence type="ECO:0000256" key="3">
    <source>
        <dbReference type="ARBA" id="ARBA00022729"/>
    </source>
</evidence>
<keyword evidence="6" id="KW-1185">Reference proteome</keyword>
<evidence type="ECO:0000256" key="4">
    <source>
        <dbReference type="SAM" id="MobiDB-lite"/>
    </source>
</evidence>
<keyword evidence="3" id="KW-0732">Signal</keyword>